<proteinExistence type="predicted"/>
<dbReference type="PANTHER" id="PTHR10900">
    <property type="entry name" value="PERIOSTIN-RELATED"/>
    <property type="match status" value="1"/>
</dbReference>
<dbReference type="GO" id="GO:0005615">
    <property type="term" value="C:extracellular space"/>
    <property type="evidence" value="ECO:0007669"/>
    <property type="project" value="TreeGrafter"/>
</dbReference>
<organism evidence="4 5">
    <name type="scientific">Dioszegia hungarica</name>
    <dbReference type="NCBI Taxonomy" id="4972"/>
    <lineage>
        <taxon>Eukaryota</taxon>
        <taxon>Fungi</taxon>
        <taxon>Dikarya</taxon>
        <taxon>Basidiomycota</taxon>
        <taxon>Agaricomycotina</taxon>
        <taxon>Tremellomycetes</taxon>
        <taxon>Tremellales</taxon>
        <taxon>Bulleribasidiaceae</taxon>
        <taxon>Dioszegia</taxon>
    </lineage>
</organism>
<dbReference type="PROSITE" id="PS50213">
    <property type="entry name" value="FAS1"/>
    <property type="match status" value="2"/>
</dbReference>
<gene>
    <name evidence="4" type="ORF">MKK02DRAFT_44515</name>
</gene>
<evidence type="ECO:0000313" key="5">
    <source>
        <dbReference type="Proteomes" id="UP001164286"/>
    </source>
</evidence>
<reference evidence="4" key="1">
    <citation type="journal article" date="2022" name="G3 (Bethesda)">
        <title>High quality genome of the basidiomycete yeast Dioszegia hungarica PDD-24b-2 isolated from cloud water.</title>
        <authorList>
            <person name="Jarrige D."/>
            <person name="Haridas S."/>
            <person name="Bleykasten-Grosshans C."/>
            <person name="Joly M."/>
            <person name="Nadalig T."/>
            <person name="Sancelme M."/>
            <person name="Vuilleumier S."/>
            <person name="Grigoriev I.V."/>
            <person name="Amato P."/>
            <person name="Bringel F."/>
        </authorList>
    </citation>
    <scope>NUCLEOTIDE SEQUENCE</scope>
    <source>
        <strain evidence="4">PDD-24b-2</strain>
    </source>
</reference>
<dbReference type="Proteomes" id="UP001164286">
    <property type="component" value="Unassembled WGS sequence"/>
</dbReference>
<dbReference type="InterPro" id="IPR050904">
    <property type="entry name" value="Adhesion/Biosynth-related"/>
</dbReference>
<dbReference type="EMBL" id="JAKWFO010000005">
    <property type="protein sequence ID" value="KAI9635819.1"/>
    <property type="molecule type" value="Genomic_DNA"/>
</dbReference>
<feature type="region of interest" description="Disordered" evidence="1">
    <location>
        <begin position="343"/>
        <end position="365"/>
    </location>
</feature>
<dbReference type="GO" id="GO:0016236">
    <property type="term" value="P:macroautophagy"/>
    <property type="evidence" value="ECO:0007669"/>
    <property type="project" value="TreeGrafter"/>
</dbReference>
<sequence>MLRAVLAVLSLPLLASAQAPFLPTFQSTLSNLGFGRFADAIKNLSTTSTGSELLASLGSSLPYTVYVPVNEAWDSIGNVDLAKVLAYHISPSSINTTDIAPPRRHTIAYTELRQDQALPGRQPQVLVLETSPVNDTRVLIRGADWNTTSRGNGTAYGNIWLQPIDRVLSPPLPLLDVLRHPLDSSAVNGTTAALALINNVGLQDTFTGCKGCTFFIPNDAALAGINFDALVSSQRANVLLGHVINGDVRYSTELDAGDTWISAAGQTVAYGVNATGAFITSGGAIARIVRSDILCTNGVVHLVNRVIGGPIGNPDRAASALTAASVLAATQTTADGIIGRIPTSIPISPTSSTPPGSSQSRASARRRISSGFWMRWLHIA</sequence>
<dbReference type="RefSeq" id="XP_052945596.1">
    <property type="nucleotide sequence ID" value="XM_053092968.1"/>
</dbReference>
<keyword evidence="5" id="KW-1185">Reference proteome</keyword>
<name>A0AA38LVP7_9TREE</name>
<evidence type="ECO:0000256" key="2">
    <source>
        <dbReference type="SAM" id="SignalP"/>
    </source>
</evidence>
<dbReference type="InterPro" id="IPR036378">
    <property type="entry name" value="FAS1_dom_sf"/>
</dbReference>
<feature type="signal peptide" evidence="2">
    <location>
        <begin position="1"/>
        <end position="17"/>
    </location>
</feature>
<dbReference type="AlphaFoldDB" id="A0AA38LVP7"/>
<evidence type="ECO:0000313" key="4">
    <source>
        <dbReference type="EMBL" id="KAI9635819.1"/>
    </source>
</evidence>
<dbReference type="InterPro" id="IPR000782">
    <property type="entry name" value="FAS1_domain"/>
</dbReference>
<evidence type="ECO:0000256" key="1">
    <source>
        <dbReference type="SAM" id="MobiDB-lite"/>
    </source>
</evidence>
<dbReference type="Pfam" id="PF02469">
    <property type="entry name" value="Fasciclin"/>
    <property type="match status" value="1"/>
</dbReference>
<dbReference type="GO" id="GO:0000329">
    <property type="term" value="C:fungal-type vacuole membrane"/>
    <property type="evidence" value="ECO:0007669"/>
    <property type="project" value="TreeGrafter"/>
</dbReference>
<dbReference type="PANTHER" id="PTHR10900:SF122">
    <property type="entry name" value="FAS1 DOMAIN-CONTAINING PROTEIN"/>
    <property type="match status" value="1"/>
</dbReference>
<dbReference type="SMART" id="SM00554">
    <property type="entry name" value="FAS1"/>
    <property type="match status" value="2"/>
</dbReference>
<dbReference type="SUPFAM" id="SSF82153">
    <property type="entry name" value="FAS1 domain"/>
    <property type="match status" value="2"/>
</dbReference>
<comment type="caution">
    <text evidence="4">The sequence shown here is derived from an EMBL/GenBank/DDBJ whole genome shotgun (WGS) entry which is preliminary data.</text>
</comment>
<feature type="chain" id="PRO_5041207672" evidence="2">
    <location>
        <begin position="18"/>
        <end position="380"/>
    </location>
</feature>
<feature type="domain" description="FAS1" evidence="3">
    <location>
        <begin position="171"/>
        <end position="307"/>
    </location>
</feature>
<feature type="compositionally biased region" description="Low complexity" evidence="1">
    <location>
        <begin position="343"/>
        <end position="362"/>
    </location>
</feature>
<feature type="domain" description="FAS1" evidence="3">
    <location>
        <begin position="21"/>
        <end position="168"/>
    </location>
</feature>
<dbReference type="GeneID" id="77732173"/>
<protein>
    <submittedName>
        <fullName evidence="4">FAS1 domain-containing protein</fullName>
    </submittedName>
</protein>
<accession>A0AA38LVP7</accession>
<keyword evidence="2" id="KW-0732">Signal</keyword>
<dbReference type="Gene3D" id="2.30.180.10">
    <property type="entry name" value="FAS1 domain"/>
    <property type="match status" value="2"/>
</dbReference>
<evidence type="ECO:0000259" key="3">
    <source>
        <dbReference type="PROSITE" id="PS50213"/>
    </source>
</evidence>